<dbReference type="InterPro" id="IPR036188">
    <property type="entry name" value="FAD/NAD-bd_sf"/>
</dbReference>
<reference evidence="6" key="1">
    <citation type="submission" date="2022-01" db="EMBL/GenBank/DDBJ databases">
        <title>Genome Sequence Resource for Two Populations of Ditylenchus destructor, the Migratory Endoparasitic Phytonematode.</title>
        <authorList>
            <person name="Zhang H."/>
            <person name="Lin R."/>
            <person name="Xie B."/>
        </authorList>
    </citation>
    <scope>NUCLEOTIDE SEQUENCE</scope>
    <source>
        <strain evidence="6">BazhouSP</strain>
    </source>
</reference>
<dbReference type="PANTHER" id="PTHR46972">
    <property type="entry name" value="MONOOXYGENASE ASQM-RELATED"/>
    <property type="match status" value="1"/>
</dbReference>
<accession>A0AAD4MYJ7</accession>
<dbReference type="EMBL" id="JAKKPZ010000029">
    <property type="protein sequence ID" value="KAI1709664.1"/>
    <property type="molecule type" value="Genomic_DNA"/>
</dbReference>
<dbReference type="Pfam" id="PF01494">
    <property type="entry name" value="FAD_binding_3"/>
    <property type="match status" value="1"/>
</dbReference>
<evidence type="ECO:0000259" key="5">
    <source>
        <dbReference type="Pfam" id="PF01494"/>
    </source>
</evidence>
<dbReference type="PANTHER" id="PTHR46972:SF1">
    <property type="entry name" value="FAD DEPENDENT OXIDOREDUCTASE DOMAIN-CONTAINING PROTEIN"/>
    <property type="match status" value="1"/>
</dbReference>
<evidence type="ECO:0000256" key="2">
    <source>
        <dbReference type="ARBA" id="ARBA00022827"/>
    </source>
</evidence>
<evidence type="ECO:0000313" key="7">
    <source>
        <dbReference type="Proteomes" id="UP001201812"/>
    </source>
</evidence>
<dbReference type="InterPro" id="IPR002938">
    <property type="entry name" value="FAD-bd"/>
</dbReference>
<sequence length="178" mass="19285">MSSEPVIVIGAGLAGLTLARTLSKHSIKCVIYEGEAGPHIRGQGGSLDLRPDSGQKALEIAGAYEAWKNVARFDGEDIRILNKNGKILLEHCDESGYAPEIDRGQLRQLLLEGLEGEGSNTTIHWDHQLKEVTKINEGFLCKFANGNEVTAKTLVGADGAWSKVRTSLFKVGLRTSQD</sequence>
<comment type="caution">
    <text evidence="6">The sequence shown here is derived from an EMBL/GenBank/DDBJ whole genome shotgun (WGS) entry which is preliminary data.</text>
</comment>
<dbReference type="Gene3D" id="3.50.50.60">
    <property type="entry name" value="FAD/NAD(P)-binding domain"/>
    <property type="match status" value="1"/>
</dbReference>
<evidence type="ECO:0000256" key="3">
    <source>
        <dbReference type="ARBA" id="ARBA00023002"/>
    </source>
</evidence>
<dbReference type="GO" id="GO:0071949">
    <property type="term" value="F:FAD binding"/>
    <property type="evidence" value="ECO:0007669"/>
    <property type="project" value="InterPro"/>
</dbReference>
<keyword evidence="2" id="KW-0274">FAD</keyword>
<gene>
    <name evidence="6" type="ORF">DdX_11052</name>
</gene>
<name>A0AAD4MYJ7_9BILA</name>
<evidence type="ECO:0000256" key="1">
    <source>
        <dbReference type="ARBA" id="ARBA00022630"/>
    </source>
</evidence>
<protein>
    <submittedName>
        <fullName evidence="6">FAD binding domain-containing protein</fullName>
    </submittedName>
</protein>
<organism evidence="6 7">
    <name type="scientific">Ditylenchus destructor</name>
    <dbReference type="NCBI Taxonomy" id="166010"/>
    <lineage>
        <taxon>Eukaryota</taxon>
        <taxon>Metazoa</taxon>
        <taxon>Ecdysozoa</taxon>
        <taxon>Nematoda</taxon>
        <taxon>Chromadorea</taxon>
        <taxon>Rhabditida</taxon>
        <taxon>Tylenchina</taxon>
        <taxon>Tylenchomorpha</taxon>
        <taxon>Sphaerularioidea</taxon>
        <taxon>Anguinidae</taxon>
        <taxon>Anguininae</taxon>
        <taxon>Ditylenchus</taxon>
    </lineage>
</organism>
<dbReference type="GO" id="GO:0004497">
    <property type="term" value="F:monooxygenase activity"/>
    <property type="evidence" value="ECO:0007669"/>
    <property type="project" value="UniProtKB-KW"/>
</dbReference>
<dbReference type="PRINTS" id="PR00420">
    <property type="entry name" value="RNGMNOXGNASE"/>
</dbReference>
<dbReference type="SUPFAM" id="SSF51905">
    <property type="entry name" value="FAD/NAD(P)-binding domain"/>
    <property type="match status" value="1"/>
</dbReference>
<evidence type="ECO:0000313" key="6">
    <source>
        <dbReference type="EMBL" id="KAI1709664.1"/>
    </source>
</evidence>
<keyword evidence="4" id="KW-0503">Monooxygenase</keyword>
<dbReference type="Proteomes" id="UP001201812">
    <property type="component" value="Unassembled WGS sequence"/>
</dbReference>
<keyword evidence="1" id="KW-0285">Flavoprotein</keyword>
<proteinExistence type="predicted"/>
<dbReference type="AlphaFoldDB" id="A0AAD4MYJ7"/>
<keyword evidence="7" id="KW-1185">Reference proteome</keyword>
<evidence type="ECO:0000256" key="4">
    <source>
        <dbReference type="ARBA" id="ARBA00023033"/>
    </source>
</evidence>
<feature type="domain" description="FAD-binding" evidence="5">
    <location>
        <begin position="5"/>
        <end position="168"/>
    </location>
</feature>
<keyword evidence="3" id="KW-0560">Oxidoreductase</keyword>